<accession>A0ABP7CT76</accession>
<dbReference type="PANTHER" id="PTHR43194:SF2">
    <property type="entry name" value="PEROXISOMAL MEMBRANE PROTEIN LPX1"/>
    <property type="match status" value="1"/>
</dbReference>
<organism evidence="2 3">
    <name type="scientific">Nonomuraea antimicrobica</name>
    <dbReference type="NCBI Taxonomy" id="561173"/>
    <lineage>
        <taxon>Bacteria</taxon>
        <taxon>Bacillati</taxon>
        <taxon>Actinomycetota</taxon>
        <taxon>Actinomycetes</taxon>
        <taxon>Streptosporangiales</taxon>
        <taxon>Streptosporangiaceae</taxon>
        <taxon>Nonomuraea</taxon>
    </lineage>
</organism>
<dbReference type="PRINTS" id="PR00111">
    <property type="entry name" value="ABHYDROLASE"/>
</dbReference>
<dbReference type="InterPro" id="IPR000073">
    <property type="entry name" value="AB_hydrolase_1"/>
</dbReference>
<dbReference type="InterPro" id="IPR029058">
    <property type="entry name" value="AB_hydrolase_fold"/>
</dbReference>
<comment type="caution">
    <text evidence="2">The sequence shown here is derived from an EMBL/GenBank/DDBJ whole genome shotgun (WGS) entry which is preliminary data.</text>
</comment>
<gene>
    <name evidence="2" type="ORF">GCM10022224_069040</name>
</gene>
<sequence>MTSAETHGETVLTEHFANVRGVRLAWFEARQTGVPVLALHGHFGRGRAFAALAESLAPRHRVIALEQRGHGHSGRGDGDFSPDAYVADAADFLRGLGLGPVVVLGHSMGGVTAFRLAARHPDLVRALIVEDGGAFNRRPDIPHPVLDVRGWPRRAPTLAALRRAIEAQGIPDAGYFLESAVEHPDGWGLLFDHDDMMASQQALVGDWWADWLGSRCPALLVHGLDSFVLPTAMAREMAARRPGTVLRELPGCGHWAHDDDPAAFAAAVREFLDTLEP</sequence>
<dbReference type="SUPFAM" id="SSF53474">
    <property type="entry name" value="alpha/beta-Hydrolases"/>
    <property type="match status" value="1"/>
</dbReference>
<dbReference type="PANTHER" id="PTHR43194">
    <property type="entry name" value="HYDROLASE ALPHA/BETA FOLD FAMILY"/>
    <property type="match status" value="1"/>
</dbReference>
<feature type="domain" description="AB hydrolase-1" evidence="1">
    <location>
        <begin position="36"/>
        <end position="267"/>
    </location>
</feature>
<dbReference type="GO" id="GO:0016787">
    <property type="term" value="F:hydrolase activity"/>
    <property type="evidence" value="ECO:0007669"/>
    <property type="project" value="UniProtKB-KW"/>
</dbReference>
<dbReference type="Pfam" id="PF12697">
    <property type="entry name" value="Abhydrolase_6"/>
    <property type="match status" value="1"/>
</dbReference>
<dbReference type="Proteomes" id="UP001500902">
    <property type="component" value="Unassembled WGS sequence"/>
</dbReference>
<dbReference type="InterPro" id="IPR050228">
    <property type="entry name" value="Carboxylesterase_BioH"/>
</dbReference>
<evidence type="ECO:0000259" key="1">
    <source>
        <dbReference type="Pfam" id="PF12697"/>
    </source>
</evidence>
<evidence type="ECO:0000313" key="2">
    <source>
        <dbReference type="EMBL" id="GAA3693763.1"/>
    </source>
</evidence>
<dbReference type="RefSeq" id="WP_344887443.1">
    <property type="nucleotide sequence ID" value="NZ_BAAAZP010000140.1"/>
</dbReference>
<proteinExistence type="predicted"/>
<dbReference type="EMBL" id="BAAAZP010000140">
    <property type="protein sequence ID" value="GAA3693763.1"/>
    <property type="molecule type" value="Genomic_DNA"/>
</dbReference>
<evidence type="ECO:0000313" key="3">
    <source>
        <dbReference type="Proteomes" id="UP001500902"/>
    </source>
</evidence>
<protein>
    <submittedName>
        <fullName evidence="2">Alpha/beta hydrolase</fullName>
    </submittedName>
</protein>
<reference evidence="3" key="1">
    <citation type="journal article" date="2019" name="Int. J. Syst. Evol. Microbiol.">
        <title>The Global Catalogue of Microorganisms (GCM) 10K type strain sequencing project: providing services to taxonomists for standard genome sequencing and annotation.</title>
        <authorList>
            <consortium name="The Broad Institute Genomics Platform"/>
            <consortium name="The Broad Institute Genome Sequencing Center for Infectious Disease"/>
            <person name="Wu L."/>
            <person name="Ma J."/>
        </authorList>
    </citation>
    <scope>NUCLEOTIDE SEQUENCE [LARGE SCALE GENOMIC DNA]</scope>
    <source>
        <strain evidence="3">JCM 16904</strain>
    </source>
</reference>
<dbReference type="Gene3D" id="3.40.50.1820">
    <property type="entry name" value="alpha/beta hydrolase"/>
    <property type="match status" value="1"/>
</dbReference>
<keyword evidence="3" id="KW-1185">Reference proteome</keyword>
<name>A0ABP7CT76_9ACTN</name>
<keyword evidence="2" id="KW-0378">Hydrolase</keyword>